<evidence type="ECO:0000313" key="1">
    <source>
        <dbReference type="EMBL" id="MEC0242715.1"/>
    </source>
</evidence>
<protein>
    <recommendedName>
        <fullName evidence="3">Twin-arginine translocation signal domain-containing protein</fullName>
    </recommendedName>
</protein>
<sequence>MNAGRDRREFLSKFAPKRTCLIRLSGSAIFMSRFIGRKRFLL</sequence>
<keyword evidence="2" id="KW-1185">Reference proteome</keyword>
<dbReference type="Proteomes" id="UP001344632">
    <property type="component" value="Unassembled WGS sequence"/>
</dbReference>
<evidence type="ECO:0000313" key="2">
    <source>
        <dbReference type="Proteomes" id="UP001344632"/>
    </source>
</evidence>
<gene>
    <name evidence="1" type="ORF">P4H66_23170</name>
</gene>
<name>A0ABU6GSI6_9BACL</name>
<reference evidence="1 2" key="1">
    <citation type="submission" date="2023-03" db="EMBL/GenBank/DDBJ databases">
        <title>Bacillus Genome Sequencing.</title>
        <authorList>
            <person name="Dunlap C."/>
        </authorList>
    </citation>
    <scope>NUCLEOTIDE SEQUENCE [LARGE SCALE GENOMIC DNA]</scope>
    <source>
        <strain evidence="1 2">BD-525</strain>
    </source>
</reference>
<accession>A0ABU6GSI6</accession>
<evidence type="ECO:0008006" key="3">
    <source>
        <dbReference type="Google" id="ProtNLM"/>
    </source>
</evidence>
<organism evidence="1 2">
    <name type="scientific">Paenibacillus dokdonensis</name>
    <dbReference type="NCBI Taxonomy" id="2567944"/>
    <lineage>
        <taxon>Bacteria</taxon>
        <taxon>Bacillati</taxon>
        <taxon>Bacillota</taxon>
        <taxon>Bacilli</taxon>
        <taxon>Bacillales</taxon>
        <taxon>Paenibacillaceae</taxon>
        <taxon>Paenibacillus</taxon>
    </lineage>
</organism>
<comment type="caution">
    <text evidence="1">The sequence shown here is derived from an EMBL/GenBank/DDBJ whole genome shotgun (WGS) entry which is preliminary data.</text>
</comment>
<proteinExistence type="predicted"/>
<dbReference type="EMBL" id="JARLKZ010000018">
    <property type="protein sequence ID" value="MEC0242715.1"/>
    <property type="molecule type" value="Genomic_DNA"/>
</dbReference>
<dbReference type="RefSeq" id="WP_326090489.1">
    <property type="nucleotide sequence ID" value="NZ_JARLKZ010000018.1"/>
</dbReference>